<keyword evidence="3" id="KW-0963">Cytoplasm</keyword>
<evidence type="ECO:0000256" key="2">
    <source>
        <dbReference type="ARBA" id="ARBA00008848"/>
    </source>
</evidence>
<dbReference type="EMBL" id="CP000586">
    <property type="protein sequence ID" value="ABO96582.1"/>
    <property type="molecule type" value="Genomic_DNA"/>
</dbReference>
<dbReference type="Gene3D" id="1.20.58.1250">
    <property type="entry name" value="Tubulin Binding Cofactor C, N-terminal domain"/>
    <property type="match status" value="1"/>
</dbReference>
<evidence type="ECO:0000256" key="4">
    <source>
        <dbReference type="ARBA" id="ARBA00023186"/>
    </source>
</evidence>
<dbReference type="Gene3D" id="2.160.20.70">
    <property type="match status" value="1"/>
</dbReference>
<dbReference type="Proteomes" id="UP000001568">
    <property type="component" value="Chromosome 6"/>
</dbReference>
<dbReference type="InterPro" id="IPR006599">
    <property type="entry name" value="CARP_motif"/>
</dbReference>
<dbReference type="Pfam" id="PF07986">
    <property type="entry name" value="TBCC"/>
    <property type="match status" value="1"/>
</dbReference>
<dbReference type="OMA" id="YFQHEIT"/>
<dbReference type="PANTHER" id="PTHR15139:SF0">
    <property type="entry name" value="TUBULIN-SPECIFIC CHAPERONE C"/>
    <property type="match status" value="1"/>
</dbReference>
<evidence type="ECO:0000256" key="1">
    <source>
        <dbReference type="ARBA" id="ARBA00004496"/>
    </source>
</evidence>
<dbReference type="Gramene" id="ABO96582">
    <property type="protein sequence ID" value="ABO96582"/>
    <property type="gene ID" value="OSTLU_5143"/>
</dbReference>
<keyword evidence="4" id="KW-0143">Chaperone</keyword>
<dbReference type="OrthoDB" id="194775at2759"/>
<protein>
    <recommendedName>
        <fullName evidence="5">C-CAP/cofactor C-like domain-containing protein</fullName>
    </recommendedName>
</protein>
<accession>A4RZ90</accession>
<reference evidence="6 7" key="1">
    <citation type="journal article" date="2007" name="Proc. Natl. Acad. Sci. U.S.A.">
        <title>The tiny eukaryote Ostreococcus provides genomic insights into the paradox of plankton speciation.</title>
        <authorList>
            <person name="Palenik B."/>
            <person name="Grimwood J."/>
            <person name="Aerts A."/>
            <person name="Rouze P."/>
            <person name="Salamov A."/>
            <person name="Putnam N."/>
            <person name="Dupont C."/>
            <person name="Jorgensen R."/>
            <person name="Derelle E."/>
            <person name="Rombauts S."/>
            <person name="Zhou K."/>
            <person name="Otillar R."/>
            <person name="Merchant S.S."/>
            <person name="Podell S."/>
            <person name="Gaasterland T."/>
            <person name="Napoli C."/>
            <person name="Gendler K."/>
            <person name="Manuell A."/>
            <person name="Tai V."/>
            <person name="Vallon O."/>
            <person name="Piganeau G."/>
            <person name="Jancek S."/>
            <person name="Heijde M."/>
            <person name="Jabbari K."/>
            <person name="Bowler C."/>
            <person name="Lohr M."/>
            <person name="Robbens S."/>
            <person name="Werner G."/>
            <person name="Dubchak I."/>
            <person name="Pazour G.J."/>
            <person name="Ren Q."/>
            <person name="Paulsen I."/>
            <person name="Delwiche C."/>
            <person name="Schmutz J."/>
            <person name="Rokhsar D."/>
            <person name="Van de Peer Y."/>
            <person name="Moreau H."/>
            <person name="Grigoriev I.V."/>
        </authorList>
    </citation>
    <scope>NUCLEOTIDE SEQUENCE [LARGE SCALE GENOMIC DNA]</scope>
    <source>
        <strain evidence="6 7">CCE9901</strain>
    </source>
</reference>
<dbReference type="AlphaFoldDB" id="A4RZ90"/>
<dbReference type="HOGENOM" id="CLU_032612_2_0_1"/>
<dbReference type="GO" id="GO:0007023">
    <property type="term" value="P:post-chaperonin tubulin folding pathway"/>
    <property type="evidence" value="ECO:0007669"/>
    <property type="project" value="InterPro"/>
</dbReference>
<evidence type="ECO:0000256" key="3">
    <source>
        <dbReference type="ARBA" id="ARBA00022490"/>
    </source>
</evidence>
<organism evidence="6 7">
    <name type="scientific">Ostreococcus lucimarinus (strain CCE9901)</name>
    <dbReference type="NCBI Taxonomy" id="436017"/>
    <lineage>
        <taxon>Eukaryota</taxon>
        <taxon>Viridiplantae</taxon>
        <taxon>Chlorophyta</taxon>
        <taxon>Mamiellophyceae</taxon>
        <taxon>Mamiellales</taxon>
        <taxon>Bathycoccaceae</taxon>
        <taxon>Ostreococcus</taxon>
    </lineage>
</organism>
<dbReference type="GeneID" id="5002424"/>
<dbReference type="GO" id="GO:0005737">
    <property type="term" value="C:cytoplasm"/>
    <property type="evidence" value="ECO:0007669"/>
    <property type="project" value="UniProtKB-SubCell"/>
</dbReference>
<dbReference type="KEGG" id="olu:OSTLU_5143"/>
<dbReference type="RefSeq" id="XP_001418289.1">
    <property type="nucleotide sequence ID" value="XM_001418252.1"/>
</dbReference>
<comment type="similarity">
    <text evidence="2">Belongs to the TBCC family.</text>
</comment>
<proteinExistence type="inferred from homology"/>
<evidence type="ECO:0000259" key="5">
    <source>
        <dbReference type="PROSITE" id="PS51329"/>
    </source>
</evidence>
<sequence length="255" mass="28722">KAALRAVNARVVDLDRATAEWSYFLPAYDARVMMRKMGELREQFERAVACVTPRERFRFKSRGGRATVGGAAASAATPANQTAVAMAALDLCDADDGPGTRDRRGETIVIDRATNDGEDYALERLVDCDIFVLGAIRALRAYDLRRCRVYVLAIAGSALVENIVDSVVCVATRQLRVHAARRTNFHVRATSRPIVEDSREVAFAPRFSIESPNEEEVLKAHGLFEENHMWREVDDFLWLKSSQSPHWRLLDERDR</sequence>
<dbReference type="GO" id="GO:0007021">
    <property type="term" value="P:tubulin complex assembly"/>
    <property type="evidence" value="ECO:0007669"/>
    <property type="project" value="TreeGrafter"/>
</dbReference>
<evidence type="ECO:0000313" key="7">
    <source>
        <dbReference type="Proteomes" id="UP000001568"/>
    </source>
</evidence>
<dbReference type="InterPro" id="IPR038397">
    <property type="entry name" value="TBCC_N_sf"/>
</dbReference>
<dbReference type="InterPro" id="IPR016098">
    <property type="entry name" value="CAP/MinC_C"/>
</dbReference>
<dbReference type="InterPro" id="IPR027684">
    <property type="entry name" value="TBCC"/>
</dbReference>
<dbReference type="InterPro" id="IPR012945">
    <property type="entry name" value="Tubulin-bd_cofactor_C_dom"/>
</dbReference>
<feature type="domain" description="C-CAP/cofactor C-like" evidence="5">
    <location>
        <begin position="78"/>
        <end position="238"/>
    </location>
</feature>
<dbReference type="InterPro" id="IPR017901">
    <property type="entry name" value="C-CAP_CF_C-like"/>
</dbReference>
<gene>
    <name evidence="6" type="ORF">OSTLU_5143</name>
</gene>
<dbReference type="eggNOG" id="KOG2512">
    <property type="taxonomic scope" value="Eukaryota"/>
</dbReference>
<comment type="subcellular location">
    <subcellularLocation>
        <location evidence="1">Cytoplasm</location>
    </subcellularLocation>
</comment>
<feature type="non-terminal residue" evidence="6">
    <location>
        <position position="1"/>
    </location>
</feature>
<feature type="non-terminal residue" evidence="6">
    <location>
        <position position="255"/>
    </location>
</feature>
<name>A4RZ90_OSTLU</name>
<dbReference type="STRING" id="436017.A4RZ90"/>
<dbReference type="SMART" id="SM00673">
    <property type="entry name" value="CARP"/>
    <property type="match status" value="2"/>
</dbReference>
<evidence type="ECO:0000313" key="6">
    <source>
        <dbReference type="EMBL" id="ABO96582.1"/>
    </source>
</evidence>
<keyword evidence="7" id="KW-1185">Reference proteome</keyword>
<dbReference type="PROSITE" id="PS51329">
    <property type="entry name" value="C_CAP_COFACTOR_C"/>
    <property type="match status" value="1"/>
</dbReference>
<dbReference type="PANTHER" id="PTHR15139">
    <property type="entry name" value="TUBULIN FOLDING COFACTOR C"/>
    <property type="match status" value="1"/>
</dbReference>